<organism evidence="11 12">
    <name type="scientific">Pseudacidovorax intermedius</name>
    <dbReference type="NCBI Taxonomy" id="433924"/>
    <lineage>
        <taxon>Bacteria</taxon>
        <taxon>Pseudomonadati</taxon>
        <taxon>Pseudomonadota</taxon>
        <taxon>Betaproteobacteria</taxon>
        <taxon>Burkholderiales</taxon>
        <taxon>Comamonadaceae</taxon>
        <taxon>Pseudacidovorax</taxon>
    </lineage>
</organism>
<comment type="caution">
    <text evidence="11">The sequence shown here is derived from an EMBL/GenBank/DDBJ whole genome shotgun (WGS) entry which is preliminary data.</text>
</comment>
<dbReference type="CDD" id="cd09159">
    <property type="entry name" value="PLDc_ybhO_like_2"/>
    <property type="match status" value="1"/>
</dbReference>
<feature type="active site" evidence="9">
    <location>
        <position position="313"/>
    </location>
</feature>
<protein>
    <recommendedName>
        <fullName evidence="9">Cardiolipin synthase B</fullName>
        <shortName evidence="9">CL synthase</shortName>
        <ecNumber evidence="9">2.7.8.-</ecNumber>
    </recommendedName>
</protein>
<dbReference type="EMBL" id="LDSL01000098">
    <property type="protein sequence ID" value="KTT18762.1"/>
    <property type="molecule type" value="Genomic_DNA"/>
</dbReference>
<comment type="subcellular location">
    <subcellularLocation>
        <location evidence="9">Cell membrane</location>
        <topology evidence="9">Peripheral membrane protein</topology>
    </subcellularLocation>
</comment>
<keyword evidence="6 9" id="KW-0472">Membrane</keyword>
<dbReference type="OrthoDB" id="9762009at2"/>
<name>A0A147GR79_9BURK</name>
<keyword evidence="5 9" id="KW-0443">Lipid metabolism</keyword>
<dbReference type="PANTHER" id="PTHR21248:SF23">
    <property type="entry name" value="CARDIOLIPIN SYNTHASE B"/>
    <property type="match status" value="1"/>
</dbReference>
<dbReference type="Pfam" id="PF13091">
    <property type="entry name" value="PLDc_2"/>
    <property type="match status" value="2"/>
</dbReference>
<evidence type="ECO:0000256" key="2">
    <source>
        <dbReference type="ARBA" id="ARBA00022516"/>
    </source>
</evidence>
<dbReference type="SMART" id="SM00155">
    <property type="entry name" value="PLDc"/>
    <property type="match status" value="2"/>
</dbReference>
<keyword evidence="3 9" id="KW-0808">Transferase</keyword>
<dbReference type="PROSITE" id="PS50035">
    <property type="entry name" value="PLD"/>
    <property type="match status" value="2"/>
</dbReference>
<feature type="domain" description="PLD phosphodiesterase" evidence="10">
    <location>
        <begin position="109"/>
        <end position="136"/>
    </location>
</feature>
<gene>
    <name evidence="9" type="primary">clsB</name>
    <name evidence="11" type="ORF">NS331_15540</name>
</gene>
<feature type="active site" evidence="9">
    <location>
        <position position="311"/>
    </location>
</feature>
<dbReference type="HAMAP" id="MF_01917">
    <property type="entry name" value="Cardiolipin_synth_ClsB"/>
    <property type="match status" value="1"/>
</dbReference>
<evidence type="ECO:0000259" key="10">
    <source>
        <dbReference type="PROSITE" id="PS50035"/>
    </source>
</evidence>
<evidence type="ECO:0000313" key="12">
    <source>
        <dbReference type="Proteomes" id="UP000072741"/>
    </source>
</evidence>
<keyword evidence="2 9" id="KW-0444">Lipid biosynthesis</keyword>
<proteinExistence type="inferred from homology"/>
<feature type="domain" description="PLD phosphodiesterase" evidence="10">
    <location>
        <begin position="306"/>
        <end position="333"/>
    </location>
</feature>
<keyword evidence="8 9" id="KW-1208">Phospholipid metabolism</keyword>
<dbReference type="AlphaFoldDB" id="A0A147GR79"/>
<evidence type="ECO:0000256" key="6">
    <source>
        <dbReference type="ARBA" id="ARBA00023136"/>
    </source>
</evidence>
<keyword evidence="4" id="KW-0677">Repeat</keyword>
<dbReference type="Proteomes" id="UP000072741">
    <property type="component" value="Unassembled WGS sequence"/>
</dbReference>
<sequence>MTAPAWHPDNDVELLENGEAFFPRVFEAIRRAEREVVIETFILFEDKVGLALHEALCEAGRRGVHIDLMIDGFGSPDLSERFLGELAAAGVKVRVFDPGERVFGKRLNVFRRMHRKIVVVDGWRAFIGGINYSADHLADFGPEAKQDYAVELRGPIVGELHRFVLREIALGARKPRWYRRRMARVKALQSKPALQTAPPTATRLRGPMAAQGIQALLVTRDNRHHTTDIERHYLAAIRSARKRVVIANAYFFPGYRFIKALRQAARRGVDVRLILQGEPDMPIVKKAASMLYHHLLHAGVRIYEYCERPLHGKVALVDDDWSTVGSSNLDPLSLSLNLEANVVLRGAGFNQVLTERLEHLMRHSCKQIAPEDLAEEWSGWRLVRSFFVFHFLRWYPSLTSWLPRHVPQLKPAVPPADAPPLGTTRAADAV</sequence>
<dbReference type="CDD" id="cd09110">
    <property type="entry name" value="PLDc_CLS_1"/>
    <property type="match status" value="1"/>
</dbReference>
<dbReference type="PATRIC" id="fig|433924.3.peg.5286"/>
<evidence type="ECO:0000256" key="8">
    <source>
        <dbReference type="ARBA" id="ARBA00023264"/>
    </source>
</evidence>
<feature type="active site" evidence="9">
    <location>
        <position position="318"/>
    </location>
</feature>
<comment type="catalytic activity">
    <reaction evidence="9">
        <text>2 a 1,2-diacyl-sn-glycero-3-phospho-(1'-sn-glycerol) = a cardiolipin + glycerol</text>
        <dbReference type="Rhea" id="RHEA:31451"/>
        <dbReference type="ChEBI" id="CHEBI:17754"/>
        <dbReference type="ChEBI" id="CHEBI:62237"/>
        <dbReference type="ChEBI" id="CHEBI:64716"/>
    </reaction>
</comment>
<evidence type="ECO:0000256" key="9">
    <source>
        <dbReference type="HAMAP-Rule" id="MF_01917"/>
    </source>
</evidence>
<evidence type="ECO:0000256" key="1">
    <source>
        <dbReference type="ARBA" id="ARBA00022475"/>
    </source>
</evidence>
<dbReference type="PANTHER" id="PTHR21248">
    <property type="entry name" value="CARDIOLIPIN SYNTHASE"/>
    <property type="match status" value="1"/>
</dbReference>
<comment type="similarity">
    <text evidence="9">Belongs to the phospholipase D family. Cardiolipin synthase subfamily. ClsB sub-subfamily.</text>
</comment>
<dbReference type="SUPFAM" id="SSF56024">
    <property type="entry name" value="Phospholipase D/nuclease"/>
    <property type="match status" value="2"/>
</dbReference>
<dbReference type="Gene3D" id="3.30.870.10">
    <property type="entry name" value="Endonuclease Chain A"/>
    <property type="match status" value="2"/>
</dbReference>
<accession>A0A147GR79</accession>
<evidence type="ECO:0000256" key="4">
    <source>
        <dbReference type="ARBA" id="ARBA00022737"/>
    </source>
</evidence>
<feature type="active site" evidence="9">
    <location>
        <position position="114"/>
    </location>
</feature>
<evidence type="ECO:0000256" key="5">
    <source>
        <dbReference type="ARBA" id="ARBA00023098"/>
    </source>
</evidence>
<dbReference type="InterPro" id="IPR001736">
    <property type="entry name" value="PLipase_D/transphosphatidylase"/>
</dbReference>
<evidence type="ECO:0000256" key="3">
    <source>
        <dbReference type="ARBA" id="ARBA00022679"/>
    </source>
</evidence>
<feature type="active site" evidence="9">
    <location>
        <position position="116"/>
    </location>
</feature>
<keyword evidence="7 9" id="KW-0594">Phospholipid biosynthesis</keyword>
<dbReference type="EC" id="2.7.8.-" evidence="9"/>
<feature type="active site" evidence="9">
    <location>
        <position position="121"/>
    </location>
</feature>
<keyword evidence="12" id="KW-1185">Reference proteome</keyword>
<reference evidence="11 12" key="1">
    <citation type="journal article" date="2016" name="Front. Microbiol.">
        <title>Genomic Resource of Rice Seed Associated Bacteria.</title>
        <authorList>
            <person name="Midha S."/>
            <person name="Bansal K."/>
            <person name="Sharma S."/>
            <person name="Kumar N."/>
            <person name="Patil P.P."/>
            <person name="Chaudhry V."/>
            <person name="Patil P.B."/>
        </authorList>
    </citation>
    <scope>NUCLEOTIDE SEQUENCE [LARGE SCALE GENOMIC DNA]</scope>
    <source>
        <strain evidence="11 12">NS331</strain>
    </source>
</reference>
<comment type="function">
    <text evidence="9">Catalyzes the phosphatidyl group transfer from one phosphatidylglycerol molecule to another to form cardiolipin (CL) (diphosphatidylglycerol) and glycerol.</text>
</comment>
<dbReference type="GO" id="GO:0032049">
    <property type="term" value="P:cardiolipin biosynthetic process"/>
    <property type="evidence" value="ECO:0007669"/>
    <property type="project" value="InterPro"/>
</dbReference>
<keyword evidence="1 9" id="KW-1003">Cell membrane</keyword>
<evidence type="ECO:0000256" key="7">
    <source>
        <dbReference type="ARBA" id="ARBA00023209"/>
    </source>
</evidence>
<dbReference type="RefSeq" id="WP_058642875.1">
    <property type="nucleotide sequence ID" value="NZ_LDSL01000098.1"/>
</dbReference>
<dbReference type="InterPro" id="IPR030872">
    <property type="entry name" value="Cardiolipin_synth_ClsB"/>
</dbReference>
<dbReference type="InterPro" id="IPR025202">
    <property type="entry name" value="PLD-like_dom"/>
</dbReference>
<dbReference type="GO" id="GO:0005886">
    <property type="term" value="C:plasma membrane"/>
    <property type="evidence" value="ECO:0007669"/>
    <property type="project" value="UniProtKB-SubCell"/>
</dbReference>
<dbReference type="NCBIfam" id="NF008427">
    <property type="entry name" value="PRK11263.1"/>
    <property type="match status" value="1"/>
</dbReference>
<evidence type="ECO:0000313" key="11">
    <source>
        <dbReference type="EMBL" id="KTT18762.1"/>
    </source>
</evidence>
<dbReference type="GO" id="GO:0008808">
    <property type="term" value="F:cardiolipin synthase activity"/>
    <property type="evidence" value="ECO:0007669"/>
    <property type="project" value="InterPro"/>
</dbReference>